<dbReference type="PANTHER" id="PTHR18964">
    <property type="entry name" value="ROK (REPRESSOR, ORF, KINASE) FAMILY"/>
    <property type="match status" value="1"/>
</dbReference>
<dbReference type="InterPro" id="IPR043129">
    <property type="entry name" value="ATPase_NBD"/>
</dbReference>
<dbReference type="Proteomes" id="UP000675781">
    <property type="component" value="Unassembled WGS sequence"/>
</dbReference>
<feature type="domain" description="HTH marR-type" evidence="3">
    <location>
        <begin position="26"/>
        <end position="69"/>
    </location>
</feature>
<dbReference type="Pfam" id="PF12802">
    <property type="entry name" value="MarR_2"/>
    <property type="match status" value="1"/>
</dbReference>
<dbReference type="InterPro" id="IPR000835">
    <property type="entry name" value="HTH_MarR-typ"/>
</dbReference>
<dbReference type="CDD" id="cd00090">
    <property type="entry name" value="HTH_ARSR"/>
    <property type="match status" value="1"/>
</dbReference>
<evidence type="ECO:0000256" key="1">
    <source>
        <dbReference type="ARBA" id="ARBA00006479"/>
    </source>
</evidence>
<accession>A0A941ERG5</accession>
<comment type="similarity">
    <text evidence="1">Belongs to the ROK (NagC/XylR) family.</text>
</comment>
<dbReference type="EMBL" id="JAGSOG010000125">
    <property type="protein sequence ID" value="MBR7836110.1"/>
    <property type="molecule type" value="Genomic_DNA"/>
</dbReference>
<feature type="region of interest" description="Disordered" evidence="2">
    <location>
        <begin position="265"/>
        <end position="300"/>
    </location>
</feature>
<evidence type="ECO:0000256" key="2">
    <source>
        <dbReference type="SAM" id="MobiDB-lite"/>
    </source>
</evidence>
<keyword evidence="5" id="KW-1185">Reference proteome</keyword>
<comment type="caution">
    <text evidence="4">The sequence shown here is derived from an EMBL/GenBank/DDBJ whole genome shotgun (WGS) entry which is preliminary data.</text>
</comment>
<dbReference type="SUPFAM" id="SSF46785">
    <property type="entry name" value="Winged helix' DNA-binding domain"/>
    <property type="match status" value="1"/>
</dbReference>
<feature type="compositionally biased region" description="Basic and acidic residues" evidence="2">
    <location>
        <begin position="276"/>
        <end position="286"/>
    </location>
</feature>
<dbReference type="PANTHER" id="PTHR18964:SF149">
    <property type="entry name" value="BIFUNCTIONAL UDP-N-ACETYLGLUCOSAMINE 2-EPIMERASE_N-ACETYLMANNOSAMINE KINASE"/>
    <property type="match status" value="1"/>
</dbReference>
<evidence type="ECO:0000313" key="4">
    <source>
        <dbReference type="EMBL" id="MBR7836110.1"/>
    </source>
</evidence>
<dbReference type="AlphaFoldDB" id="A0A941ERG5"/>
<evidence type="ECO:0000313" key="5">
    <source>
        <dbReference type="Proteomes" id="UP000675781"/>
    </source>
</evidence>
<dbReference type="Gene3D" id="1.10.10.10">
    <property type="entry name" value="Winged helix-like DNA-binding domain superfamily/Winged helix DNA-binding domain"/>
    <property type="match status" value="1"/>
</dbReference>
<dbReference type="InterPro" id="IPR036388">
    <property type="entry name" value="WH-like_DNA-bd_sf"/>
</dbReference>
<proteinExistence type="inferred from homology"/>
<reference evidence="4" key="1">
    <citation type="submission" date="2021-04" db="EMBL/GenBank/DDBJ databases">
        <title>Genome based classification of Actinospica acidithermotolerans sp. nov., an actinobacterium isolated from an Indonesian hot spring.</title>
        <authorList>
            <person name="Kusuma A.B."/>
            <person name="Putra K.E."/>
            <person name="Nafisah S."/>
            <person name="Loh J."/>
            <person name="Nouioui I."/>
            <person name="Goodfellow M."/>
        </authorList>
    </citation>
    <scope>NUCLEOTIDE SEQUENCE</scope>
    <source>
        <strain evidence="4">CSCA 57</strain>
    </source>
</reference>
<evidence type="ECO:0000259" key="3">
    <source>
        <dbReference type="Pfam" id="PF12802"/>
    </source>
</evidence>
<dbReference type="InterPro" id="IPR036390">
    <property type="entry name" value="WH_DNA-bd_sf"/>
</dbReference>
<name>A0A941ERG5_9ACTN</name>
<dbReference type="InterPro" id="IPR000600">
    <property type="entry name" value="ROK"/>
</dbReference>
<dbReference type="GO" id="GO:0003700">
    <property type="term" value="F:DNA-binding transcription factor activity"/>
    <property type="evidence" value="ECO:0007669"/>
    <property type="project" value="InterPro"/>
</dbReference>
<sequence length="440" mass="45119">MTSTPTADPVATRPWSSRTLRVNNERVLLERLRLEGPASRAHLARVTGLSKPTVSAALGNLDRAGLVRETGEMTVASGRGRSAVLYEADPTAGYVIAVDINRPLIRVALADLDGTVRGRRELPTVVGPQHTDPAAAADAIVAAAGRISREMVAEAGLEWDRVVHAVVGTPGVFDPATDAVRYAGTLPGWGQNGVVERLRRELGTGLAVHNDANLAALGEYTYGAGRGCKLLVYLMVGTGVGAGIVVEGRVFGGAHGAAGEVGYLPFPPGQGGGHAGRGDQDIDRADAGPGHPPACEPADAEAPHTAFLQRGTLDAAAGGSAVTAMAAAAGTRNAHDPDAVFDAARSGDPAALSAVRAEAGRLAHAVASIAAMLDPELVVLGGEIGAHADLLLDPLYDVLESLTPLRPPVVAAALGRDAVLLGAITTALSTAREYVFERRL</sequence>
<dbReference type="SUPFAM" id="SSF53067">
    <property type="entry name" value="Actin-like ATPase domain"/>
    <property type="match status" value="1"/>
</dbReference>
<protein>
    <submittedName>
        <fullName evidence="4">ROK family transcriptional regulator</fullName>
    </submittedName>
</protein>
<gene>
    <name evidence="4" type="ORF">KDL01_22730</name>
</gene>
<dbReference type="InterPro" id="IPR011991">
    <property type="entry name" value="ArsR-like_HTH"/>
</dbReference>
<dbReference type="Pfam" id="PF00480">
    <property type="entry name" value="ROK"/>
    <property type="match status" value="1"/>
</dbReference>
<dbReference type="RefSeq" id="WP_212530601.1">
    <property type="nucleotide sequence ID" value="NZ_JAGSOG010000125.1"/>
</dbReference>
<dbReference type="Gene3D" id="3.30.420.40">
    <property type="match status" value="2"/>
</dbReference>
<organism evidence="4 5">
    <name type="scientific">Actinospica durhamensis</name>
    <dbReference type="NCBI Taxonomy" id="1508375"/>
    <lineage>
        <taxon>Bacteria</taxon>
        <taxon>Bacillati</taxon>
        <taxon>Actinomycetota</taxon>
        <taxon>Actinomycetes</taxon>
        <taxon>Catenulisporales</taxon>
        <taxon>Actinospicaceae</taxon>
        <taxon>Actinospica</taxon>
    </lineage>
</organism>